<name>A0ABR7BAI4_9PSED</name>
<keyword evidence="3" id="KW-1185">Reference proteome</keyword>
<dbReference type="RefSeq" id="WP_187517932.1">
    <property type="nucleotide sequence ID" value="NZ_JACONV010000001.1"/>
</dbReference>
<dbReference type="EMBL" id="JACONV010000001">
    <property type="protein sequence ID" value="MBC3954183.1"/>
    <property type="molecule type" value="Genomic_DNA"/>
</dbReference>
<comment type="caution">
    <text evidence="2">The sequence shown here is derived from an EMBL/GenBank/DDBJ whole genome shotgun (WGS) entry which is preliminary data.</text>
</comment>
<evidence type="ECO:0000313" key="3">
    <source>
        <dbReference type="Proteomes" id="UP000660131"/>
    </source>
</evidence>
<gene>
    <name evidence="2" type="ORF">H8S56_04080</name>
</gene>
<protein>
    <submittedName>
        <fullName evidence="2">Uncharacterized protein</fullName>
    </submittedName>
</protein>
<organism evidence="2 3">
    <name type="scientific">Pseudomonas triticifolii</name>
    <dbReference type="NCBI Taxonomy" id="2762592"/>
    <lineage>
        <taxon>Bacteria</taxon>
        <taxon>Pseudomonadati</taxon>
        <taxon>Pseudomonadota</taxon>
        <taxon>Gammaproteobacteria</taxon>
        <taxon>Pseudomonadales</taxon>
        <taxon>Pseudomonadaceae</taxon>
        <taxon>Pseudomonas</taxon>
    </lineage>
</organism>
<evidence type="ECO:0000256" key="1">
    <source>
        <dbReference type="SAM" id="MobiDB-lite"/>
    </source>
</evidence>
<feature type="region of interest" description="Disordered" evidence="1">
    <location>
        <begin position="1"/>
        <end position="26"/>
    </location>
</feature>
<proteinExistence type="predicted"/>
<reference evidence="2 3" key="1">
    <citation type="submission" date="2020-08" db="EMBL/GenBank/DDBJ databases">
        <title>Putative novel bacterial strains isolated from necrotic wheat leaf tissues caused by Xanthomonas translucens.</title>
        <authorList>
            <person name="Tambong J.T."/>
        </authorList>
    </citation>
    <scope>NUCLEOTIDE SEQUENCE [LARGE SCALE GENOMIC DNA]</scope>
    <source>
        <strain evidence="2 3">DOAB 1067</strain>
    </source>
</reference>
<evidence type="ECO:0000313" key="2">
    <source>
        <dbReference type="EMBL" id="MBC3954183.1"/>
    </source>
</evidence>
<sequence>MLKRDAYKKARNNHRTDNASPETASTPCASVNATALAIYNAHYGKRNDGKVHRAHDGRYEATLHDPLAVAPDCHRASATVTTAALGSHSKVDSFHTDCMRSNAEHFQSQEIYALLALRQFTYYKQWVLCTPVIFSLSRDD</sequence>
<accession>A0ABR7BAI4</accession>
<dbReference type="Proteomes" id="UP000660131">
    <property type="component" value="Unassembled WGS sequence"/>
</dbReference>